<gene>
    <name evidence="2" type="ORF">LVY65_03850</name>
</gene>
<dbReference type="RefSeq" id="WP_235066682.1">
    <property type="nucleotide sequence ID" value="NZ_JAKFGM010000001.1"/>
</dbReference>
<keyword evidence="3" id="KW-1185">Reference proteome</keyword>
<evidence type="ECO:0000313" key="2">
    <source>
        <dbReference type="EMBL" id="MCF2514203.1"/>
    </source>
</evidence>
<dbReference type="Proteomes" id="UP001139410">
    <property type="component" value="Unassembled WGS sequence"/>
</dbReference>
<name>A0A9X1QLN5_9SPHN</name>
<evidence type="ECO:0008006" key="4">
    <source>
        <dbReference type="Google" id="ProtNLM"/>
    </source>
</evidence>
<sequence length="172" mass="17999">MTILRSSAATLLALSLGSATIASPAENCVSEAEAVAVFAAMMPDMIDGLRGKCAAHLPANAYLVASGDALIARYKVLADQRWPAAKIAFGRIAGDEEMTSKMPDQYLRPLIGSVVGSELIKDFKVEDCPGADRIVESLAPLPPENVAVLVGTIVVLADGKKGQKDSFPICKA</sequence>
<dbReference type="AlphaFoldDB" id="A0A9X1QLN5"/>
<comment type="caution">
    <text evidence="2">The sequence shown here is derived from an EMBL/GenBank/DDBJ whole genome shotgun (WGS) entry which is preliminary data.</text>
</comment>
<evidence type="ECO:0000313" key="3">
    <source>
        <dbReference type="Proteomes" id="UP001139410"/>
    </source>
</evidence>
<evidence type="ECO:0000256" key="1">
    <source>
        <dbReference type="SAM" id="SignalP"/>
    </source>
</evidence>
<proteinExistence type="predicted"/>
<keyword evidence="1" id="KW-0732">Signal</keyword>
<feature type="chain" id="PRO_5040940029" description="Secreted protein" evidence="1">
    <location>
        <begin position="25"/>
        <end position="172"/>
    </location>
</feature>
<reference evidence="2" key="1">
    <citation type="submission" date="2022-01" db="EMBL/GenBank/DDBJ databases">
        <authorList>
            <person name="Jo J.-H."/>
            <person name="Im W.-T."/>
        </authorList>
    </citation>
    <scope>NUCLEOTIDE SEQUENCE</scope>
    <source>
        <strain evidence="2">G124</strain>
    </source>
</reference>
<organism evidence="2 3">
    <name type="scientific">Sphingomonas cremea</name>
    <dbReference type="NCBI Taxonomy" id="2904799"/>
    <lineage>
        <taxon>Bacteria</taxon>
        <taxon>Pseudomonadati</taxon>
        <taxon>Pseudomonadota</taxon>
        <taxon>Alphaproteobacteria</taxon>
        <taxon>Sphingomonadales</taxon>
        <taxon>Sphingomonadaceae</taxon>
        <taxon>Sphingomonas</taxon>
    </lineage>
</organism>
<protein>
    <recommendedName>
        <fullName evidence="4">Secreted protein</fullName>
    </recommendedName>
</protein>
<accession>A0A9X1QLN5</accession>
<feature type="signal peptide" evidence="1">
    <location>
        <begin position="1"/>
        <end position="24"/>
    </location>
</feature>
<dbReference type="EMBL" id="JAKFGM010000001">
    <property type="protein sequence ID" value="MCF2514203.1"/>
    <property type="molecule type" value="Genomic_DNA"/>
</dbReference>